<sequence length="160" mass="18091">MADFSRLSKSWTEWTSLAGMTHVSTCTECDDSQAYFKSDDQSFYIQRDGVWWVVDTVDDRGQRRNNVAKFSTFDLLEKYLIWRWSSVTRSAIGARSLGRNFHSLGVKPGVELTATDREYVVEMQLTGGTAVLPASQVGVFSHVLDMPFEEVDHLIREGVG</sequence>
<evidence type="ECO:0000313" key="1">
    <source>
        <dbReference type="EMBL" id="BBX26213.1"/>
    </source>
</evidence>
<dbReference type="RefSeq" id="WP_264032988.1">
    <property type="nucleotide sequence ID" value="NZ_JACKTN010000048.1"/>
</dbReference>
<organism evidence="1 2">
    <name type="scientific">Mycolicibacterium alvei</name>
    <dbReference type="NCBI Taxonomy" id="67081"/>
    <lineage>
        <taxon>Bacteria</taxon>
        <taxon>Bacillati</taxon>
        <taxon>Actinomycetota</taxon>
        <taxon>Actinomycetes</taxon>
        <taxon>Mycobacteriales</taxon>
        <taxon>Mycobacteriaceae</taxon>
        <taxon>Mycolicibacterium</taxon>
    </lineage>
</organism>
<gene>
    <name evidence="1" type="ORF">MALV_13380</name>
</gene>
<dbReference type="KEGG" id="malv:MALV_13380"/>
<protein>
    <recommendedName>
        <fullName evidence="3">Immunity factor for TNT</fullName>
    </recommendedName>
</protein>
<accession>A0A6N4UQR6</accession>
<reference evidence="1 2" key="1">
    <citation type="journal article" date="2019" name="Emerg. Microbes Infect.">
        <title>Comprehensive subspecies identification of 175 nontuberculous mycobacteria species based on 7547 genomic profiles.</title>
        <authorList>
            <person name="Matsumoto Y."/>
            <person name="Kinjo T."/>
            <person name="Motooka D."/>
            <person name="Nabeya D."/>
            <person name="Jung N."/>
            <person name="Uechi K."/>
            <person name="Horii T."/>
            <person name="Iida T."/>
            <person name="Fujita J."/>
            <person name="Nakamura S."/>
        </authorList>
    </citation>
    <scope>NUCLEOTIDE SEQUENCE [LARGE SCALE GENOMIC DNA]</scope>
    <source>
        <strain evidence="1 2">JCM 12272</strain>
    </source>
</reference>
<dbReference type="Proteomes" id="UP000466906">
    <property type="component" value="Chromosome"/>
</dbReference>
<keyword evidence="2" id="KW-1185">Reference proteome</keyword>
<dbReference type="EMBL" id="AP022565">
    <property type="protein sequence ID" value="BBX26213.1"/>
    <property type="molecule type" value="Genomic_DNA"/>
</dbReference>
<evidence type="ECO:0008006" key="3">
    <source>
        <dbReference type="Google" id="ProtNLM"/>
    </source>
</evidence>
<evidence type="ECO:0000313" key="2">
    <source>
        <dbReference type="Proteomes" id="UP000466906"/>
    </source>
</evidence>
<name>A0A6N4UQR6_9MYCO</name>
<dbReference type="AlphaFoldDB" id="A0A6N4UQR6"/>
<proteinExistence type="predicted"/>